<evidence type="ECO:0000256" key="2">
    <source>
        <dbReference type="ARBA" id="ARBA00022692"/>
    </source>
</evidence>
<evidence type="ECO:0000256" key="5">
    <source>
        <dbReference type="SAM" id="MobiDB-lite"/>
    </source>
</evidence>
<organism evidence="8 9">
    <name type="scientific">Actinopolymorpha cephalotaxi</name>
    <dbReference type="NCBI Taxonomy" id="504797"/>
    <lineage>
        <taxon>Bacteria</taxon>
        <taxon>Bacillati</taxon>
        <taxon>Actinomycetota</taxon>
        <taxon>Actinomycetes</taxon>
        <taxon>Propionibacteriales</taxon>
        <taxon>Actinopolymorphaceae</taxon>
        <taxon>Actinopolymorpha</taxon>
    </lineage>
</organism>
<comment type="subcellular location">
    <subcellularLocation>
        <location evidence="1">Cell membrane</location>
        <topology evidence="1">Multi-pass membrane protein</topology>
    </subcellularLocation>
</comment>
<dbReference type="InterPro" id="IPR011701">
    <property type="entry name" value="MFS"/>
</dbReference>
<dbReference type="Proteomes" id="UP000533017">
    <property type="component" value="Unassembled WGS sequence"/>
</dbReference>
<feature type="compositionally biased region" description="Basic residues" evidence="5">
    <location>
        <begin position="421"/>
        <end position="434"/>
    </location>
</feature>
<feature type="domain" description="Major facilitator superfamily (MFS) profile" evidence="7">
    <location>
        <begin position="6"/>
        <end position="393"/>
    </location>
</feature>
<feature type="transmembrane region" description="Helical" evidence="6">
    <location>
        <begin position="134"/>
        <end position="160"/>
    </location>
</feature>
<sequence>MLRTPSVPVLLTAGFLGALPIGMLSLGVLMLVRSGTGSFAAAGLVTGSLSAGNALGLLAQGQLIDRAGQTRVLVGFGLGCVAALAALTALVHANAPLPLVCLCAGLAGAGIPATTSSLRVLLADLPMPPESRTTAYALVATQFQVAMVTGPLLASALLLLAGPEAVVWSAAGLAGMAGVVFAMTAASRRWQPAPRPQAPARAPSPSRTWRSWRGSGLATVVVTNAGGGFANGLLTVGVPAACVAAGSPALAGLLFSASSLGDLGGGVVYGGRPSRLPYARQLVLGRLVLGAAIGLQGLLVQAPVGMLPLMFLVGAVNAPVAIASSAVLDDLAPPGALARAYTTTVAASLLGAAAGSAAGGALERLWGPWSLYVLGCVLMTATAVVTWLRRRTLADPATVDPALGGPALGDPATGDPAPRRSSWRPNRRSGPRAR</sequence>
<dbReference type="InterPro" id="IPR020846">
    <property type="entry name" value="MFS_dom"/>
</dbReference>
<dbReference type="PROSITE" id="PS50850">
    <property type="entry name" value="MFS"/>
    <property type="match status" value="1"/>
</dbReference>
<gene>
    <name evidence="8" type="ORF">FHR37_003650</name>
</gene>
<feature type="transmembrane region" description="Helical" evidence="6">
    <location>
        <begin position="282"/>
        <end position="300"/>
    </location>
</feature>
<feature type="transmembrane region" description="Helical" evidence="6">
    <location>
        <begin position="368"/>
        <end position="388"/>
    </location>
</feature>
<evidence type="ECO:0000259" key="7">
    <source>
        <dbReference type="PROSITE" id="PS50850"/>
    </source>
</evidence>
<evidence type="ECO:0000256" key="1">
    <source>
        <dbReference type="ARBA" id="ARBA00004651"/>
    </source>
</evidence>
<name>A0ABX2S660_9ACTN</name>
<protein>
    <submittedName>
        <fullName evidence="8">MFS family permease</fullName>
    </submittedName>
</protein>
<dbReference type="Pfam" id="PF07690">
    <property type="entry name" value="MFS_1"/>
    <property type="match status" value="1"/>
</dbReference>
<evidence type="ECO:0000313" key="8">
    <source>
        <dbReference type="EMBL" id="NYH84799.1"/>
    </source>
</evidence>
<dbReference type="SUPFAM" id="SSF103473">
    <property type="entry name" value="MFS general substrate transporter"/>
    <property type="match status" value="1"/>
</dbReference>
<comment type="caution">
    <text evidence="8">The sequence shown here is derived from an EMBL/GenBank/DDBJ whole genome shotgun (WGS) entry which is preliminary data.</text>
</comment>
<feature type="transmembrane region" description="Helical" evidence="6">
    <location>
        <begin position="306"/>
        <end position="328"/>
    </location>
</feature>
<dbReference type="PANTHER" id="PTHR23542:SF1">
    <property type="entry name" value="MAJOR FACILITATOR SUPERFAMILY (MFS) PROFILE DOMAIN-CONTAINING PROTEIN"/>
    <property type="match status" value="1"/>
</dbReference>
<keyword evidence="2 6" id="KW-0812">Transmembrane</keyword>
<evidence type="ECO:0000256" key="4">
    <source>
        <dbReference type="ARBA" id="ARBA00023136"/>
    </source>
</evidence>
<dbReference type="RefSeq" id="WP_139239014.1">
    <property type="nucleotide sequence ID" value="NZ_FOOI01000009.1"/>
</dbReference>
<feature type="transmembrane region" description="Helical" evidence="6">
    <location>
        <begin position="71"/>
        <end position="91"/>
    </location>
</feature>
<feature type="region of interest" description="Disordered" evidence="5">
    <location>
        <begin position="399"/>
        <end position="434"/>
    </location>
</feature>
<evidence type="ECO:0000256" key="6">
    <source>
        <dbReference type="SAM" id="Phobius"/>
    </source>
</evidence>
<feature type="transmembrane region" description="Helical" evidence="6">
    <location>
        <begin position="166"/>
        <end position="186"/>
    </location>
</feature>
<dbReference type="Gene3D" id="1.20.1250.20">
    <property type="entry name" value="MFS general substrate transporter like domains"/>
    <property type="match status" value="1"/>
</dbReference>
<evidence type="ECO:0000313" key="9">
    <source>
        <dbReference type="Proteomes" id="UP000533017"/>
    </source>
</evidence>
<feature type="transmembrane region" description="Helical" evidence="6">
    <location>
        <begin position="340"/>
        <end position="362"/>
    </location>
</feature>
<dbReference type="InterPro" id="IPR036259">
    <property type="entry name" value="MFS_trans_sf"/>
</dbReference>
<accession>A0ABX2S660</accession>
<keyword evidence="9" id="KW-1185">Reference proteome</keyword>
<feature type="transmembrane region" description="Helical" evidence="6">
    <location>
        <begin position="97"/>
        <end position="122"/>
    </location>
</feature>
<dbReference type="EMBL" id="JACBZA010000001">
    <property type="protein sequence ID" value="NYH84799.1"/>
    <property type="molecule type" value="Genomic_DNA"/>
</dbReference>
<keyword evidence="3 6" id="KW-1133">Transmembrane helix</keyword>
<dbReference type="PANTHER" id="PTHR23542">
    <property type="match status" value="1"/>
</dbReference>
<proteinExistence type="predicted"/>
<keyword evidence="4 6" id="KW-0472">Membrane</keyword>
<feature type="transmembrane region" description="Helical" evidence="6">
    <location>
        <begin position="7"/>
        <end position="32"/>
    </location>
</feature>
<feature type="transmembrane region" description="Helical" evidence="6">
    <location>
        <begin position="38"/>
        <end position="59"/>
    </location>
</feature>
<reference evidence="8 9" key="1">
    <citation type="submission" date="2020-07" db="EMBL/GenBank/DDBJ databases">
        <title>Sequencing the genomes of 1000 actinobacteria strains.</title>
        <authorList>
            <person name="Klenk H.-P."/>
        </authorList>
    </citation>
    <scope>NUCLEOTIDE SEQUENCE [LARGE SCALE GENOMIC DNA]</scope>
    <source>
        <strain evidence="8 9">DSM 45117</strain>
    </source>
</reference>
<evidence type="ECO:0000256" key="3">
    <source>
        <dbReference type="ARBA" id="ARBA00022989"/>
    </source>
</evidence>